<feature type="transmembrane region" description="Helical" evidence="4">
    <location>
        <begin position="156"/>
        <end position="173"/>
    </location>
</feature>
<dbReference type="PROSITE" id="PS50850">
    <property type="entry name" value="MFS"/>
    <property type="match status" value="1"/>
</dbReference>
<dbReference type="EMBL" id="MFGO01000015">
    <property type="protein sequence ID" value="OGF41013.1"/>
    <property type="molecule type" value="Genomic_DNA"/>
</dbReference>
<sequence length="203" mass="22559">MKPNNTWFNYLTLKSVNKIIRILTVSDLIILSGYGLISPIFAIYIADSIKGGTVEVIGIASAIYLLSKSLGQIPIATTIDKIKGEKDDFWFLFSGSILFSLIPLLYLIINAPWQLYIIQALYGFADGIVLPSWYAIFTRHIDKDHEGLEWGIYRTLTDLGGAGAASIGGFLAFRFGFSNLFIVISILSFIGTMFLLGIRKNFK</sequence>
<dbReference type="Gene3D" id="1.20.1250.20">
    <property type="entry name" value="MFS general substrate transporter like domains"/>
    <property type="match status" value="1"/>
</dbReference>
<evidence type="ECO:0000256" key="2">
    <source>
        <dbReference type="ARBA" id="ARBA00022989"/>
    </source>
</evidence>
<evidence type="ECO:0000256" key="4">
    <source>
        <dbReference type="SAM" id="Phobius"/>
    </source>
</evidence>
<evidence type="ECO:0000256" key="1">
    <source>
        <dbReference type="ARBA" id="ARBA00022692"/>
    </source>
</evidence>
<evidence type="ECO:0000259" key="5">
    <source>
        <dbReference type="PROSITE" id="PS50850"/>
    </source>
</evidence>
<feature type="transmembrane region" description="Helical" evidence="4">
    <location>
        <begin position="179"/>
        <end position="198"/>
    </location>
</feature>
<organism evidence="6 7">
    <name type="scientific">Candidatus Falkowbacteria bacterium RIFOXYD2_FULL_34_120</name>
    <dbReference type="NCBI Taxonomy" id="1798007"/>
    <lineage>
        <taxon>Bacteria</taxon>
        <taxon>Candidatus Falkowiibacteriota</taxon>
    </lineage>
</organism>
<dbReference type="Proteomes" id="UP000177579">
    <property type="component" value="Unassembled WGS sequence"/>
</dbReference>
<dbReference type="InterPro" id="IPR052714">
    <property type="entry name" value="MFS_Exporter"/>
</dbReference>
<evidence type="ECO:0000313" key="6">
    <source>
        <dbReference type="EMBL" id="OGF41013.1"/>
    </source>
</evidence>
<feature type="transmembrane region" description="Helical" evidence="4">
    <location>
        <begin position="57"/>
        <end position="77"/>
    </location>
</feature>
<feature type="transmembrane region" description="Helical" evidence="4">
    <location>
        <begin position="20"/>
        <end position="45"/>
    </location>
</feature>
<feature type="domain" description="Major facilitator superfamily (MFS) profile" evidence="5">
    <location>
        <begin position="19"/>
        <end position="203"/>
    </location>
</feature>
<gene>
    <name evidence="6" type="ORF">A2531_03595</name>
</gene>
<accession>A0A1F5TPW2</accession>
<dbReference type="InterPro" id="IPR011701">
    <property type="entry name" value="MFS"/>
</dbReference>
<proteinExistence type="predicted"/>
<dbReference type="InterPro" id="IPR036259">
    <property type="entry name" value="MFS_trans_sf"/>
</dbReference>
<protein>
    <recommendedName>
        <fullName evidence="5">Major facilitator superfamily (MFS) profile domain-containing protein</fullName>
    </recommendedName>
</protein>
<keyword evidence="3 4" id="KW-0472">Membrane</keyword>
<name>A0A1F5TPW2_9BACT</name>
<dbReference type="PANTHER" id="PTHR23531:SF1">
    <property type="entry name" value="QUINOLENE RESISTANCE PROTEIN NORA"/>
    <property type="match status" value="1"/>
</dbReference>
<evidence type="ECO:0000313" key="7">
    <source>
        <dbReference type="Proteomes" id="UP000177579"/>
    </source>
</evidence>
<evidence type="ECO:0000256" key="3">
    <source>
        <dbReference type="ARBA" id="ARBA00023136"/>
    </source>
</evidence>
<dbReference type="AlphaFoldDB" id="A0A1F5TPW2"/>
<dbReference type="PANTHER" id="PTHR23531">
    <property type="entry name" value="QUINOLENE RESISTANCE PROTEIN NORA"/>
    <property type="match status" value="1"/>
</dbReference>
<dbReference type="SUPFAM" id="SSF103473">
    <property type="entry name" value="MFS general substrate transporter"/>
    <property type="match status" value="1"/>
</dbReference>
<feature type="transmembrane region" description="Helical" evidence="4">
    <location>
        <begin position="115"/>
        <end position="136"/>
    </location>
</feature>
<dbReference type="Pfam" id="PF07690">
    <property type="entry name" value="MFS_1"/>
    <property type="match status" value="1"/>
</dbReference>
<feature type="transmembrane region" description="Helical" evidence="4">
    <location>
        <begin position="89"/>
        <end position="109"/>
    </location>
</feature>
<dbReference type="InterPro" id="IPR020846">
    <property type="entry name" value="MFS_dom"/>
</dbReference>
<dbReference type="GO" id="GO:0022857">
    <property type="term" value="F:transmembrane transporter activity"/>
    <property type="evidence" value="ECO:0007669"/>
    <property type="project" value="InterPro"/>
</dbReference>
<comment type="caution">
    <text evidence="6">The sequence shown here is derived from an EMBL/GenBank/DDBJ whole genome shotgun (WGS) entry which is preliminary data.</text>
</comment>
<reference evidence="6 7" key="1">
    <citation type="journal article" date="2016" name="Nat. Commun.">
        <title>Thousands of microbial genomes shed light on interconnected biogeochemical processes in an aquifer system.</title>
        <authorList>
            <person name="Anantharaman K."/>
            <person name="Brown C.T."/>
            <person name="Hug L.A."/>
            <person name="Sharon I."/>
            <person name="Castelle C.J."/>
            <person name="Probst A.J."/>
            <person name="Thomas B.C."/>
            <person name="Singh A."/>
            <person name="Wilkins M.J."/>
            <person name="Karaoz U."/>
            <person name="Brodie E.L."/>
            <person name="Williams K.H."/>
            <person name="Hubbard S.S."/>
            <person name="Banfield J.F."/>
        </authorList>
    </citation>
    <scope>NUCLEOTIDE SEQUENCE [LARGE SCALE GENOMIC DNA]</scope>
</reference>
<keyword evidence="2 4" id="KW-1133">Transmembrane helix</keyword>
<keyword evidence="1 4" id="KW-0812">Transmembrane</keyword>